<keyword evidence="2" id="KW-1185">Reference proteome</keyword>
<evidence type="ECO:0000313" key="1">
    <source>
        <dbReference type="EMBL" id="KAK7279998.1"/>
    </source>
</evidence>
<dbReference type="EMBL" id="JAYKXN010000006">
    <property type="protein sequence ID" value="KAK7279998.1"/>
    <property type="molecule type" value="Genomic_DNA"/>
</dbReference>
<reference evidence="1 2" key="1">
    <citation type="submission" date="2024-01" db="EMBL/GenBank/DDBJ databases">
        <title>The genomes of 5 underutilized Papilionoideae crops provide insights into root nodulation and disease resistance.</title>
        <authorList>
            <person name="Yuan L."/>
        </authorList>
    </citation>
    <scope>NUCLEOTIDE SEQUENCE [LARGE SCALE GENOMIC DNA]</scope>
    <source>
        <strain evidence="1">LY-2023</strain>
        <tissue evidence="1">Leaf</tissue>
    </source>
</reference>
<protein>
    <submittedName>
        <fullName evidence="1">Uncharacterized protein</fullName>
    </submittedName>
</protein>
<dbReference type="AlphaFoldDB" id="A0AAN9IGI3"/>
<gene>
    <name evidence="1" type="ORF">RJT34_25060</name>
</gene>
<accession>A0AAN9IGI3</accession>
<organism evidence="1 2">
    <name type="scientific">Clitoria ternatea</name>
    <name type="common">Butterfly pea</name>
    <dbReference type="NCBI Taxonomy" id="43366"/>
    <lineage>
        <taxon>Eukaryota</taxon>
        <taxon>Viridiplantae</taxon>
        <taxon>Streptophyta</taxon>
        <taxon>Embryophyta</taxon>
        <taxon>Tracheophyta</taxon>
        <taxon>Spermatophyta</taxon>
        <taxon>Magnoliopsida</taxon>
        <taxon>eudicotyledons</taxon>
        <taxon>Gunneridae</taxon>
        <taxon>Pentapetalae</taxon>
        <taxon>rosids</taxon>
        <taxon>fabids</taxon>
        <taxon>Fabales</taxon>
        <taxon>Fabaceae</taxon>
        <taxon>Papilionoideae</taxon>
        <taxon>50 kb inversion clade</taxon>
        <taxon>NPAAA clade</taxon>
        <taxon>indigoferoid/millettioid clade</taxon>
        <taxon>Phaseoleae</taxon>
        <taxon>Clitoria</taxon>
    </lineage>
</organism>
<evidence type="ECO:0000313" key="2">
    <source>
        <dbReference type="Proteomes" id="UP001359559"/>
    </source>
</evidence>
<dbReference type="Proteomes" id="UP001359559">
    <property type="component" value="Unassembled WGS sequence"/>
</dbReference>
<proteinExistence type="predicted"/>
<sequence length="69" mass="7939">MFCFNLDIVESLFTVKVVLYIFDQYRRTSRCWHVPNFLCVQEVDLLDGSTHSLLALVHVKVGNHSIASL</sequence>
<name>A0AAN9IGI3_CLITE</name>
<comment type="caution">
    <text evidence="1">The sequence shown here is derived from an EMBL/GenBank/DDBJ whole genome shotgun (WGS) entry which is preliminary data.</text>
</comment>